<name>I3T3S0_LOTJA</name>
<proteinExistence type="evidence at transcript level"/>
<reference evidence="1" key="1">
    <citation type="submission" date="2012-05" db="EMBL/GenBank/DDBJ databases">
        <authorList>
            <person name="Krishnakumar V."/>
            <person name="Cheung F."/>
            <person name="Xiao Y."/>
            <person name="Chan A."/>
            <person name="Moskal W.A."/>
            <person name="Town C.D."/>
        </authorList>
    </citation>
    <scope>NUCLEOTIDE SEQUENCE</scope>
</reference>
<dbReference type="EMBL" id="BT147368">
    <property type="protein sequence ID" value="AFK47162.1"/>
    <property type="molecule type" value="mRNA"/>
</dbReference>
<organism evidence="1">
    <name type="scientific">Lotus japonicus</name>
    <name type="common">Lotus corniculatus var. japonicus</name>
    <dbReference type="NCBI Taxonomy" id="34305"/>
    <lineage>
        <taxon>Eukaryota</taxon>
        <taxon>Viridiplantae</taxon>
        <taxon>Streptophyta</taxon>
        <taxon>Embryophyta</taxon>
        <taxon>Tracheophyta</taxon>
        <taxon>Spermatophyta</taxon>
        <taxon>Magnoliopsida</taxon>
        <taxon>eudicotyledons</taxon>
        <taxon>Gunneridae</taxon>
        <taxon>Pentapetalae</taxon>
        <taxon>rosids</taxon>
        <taxon>fabids</taxon>
        <taxon>Fabales</taxon>
        <taxon>Fabaceae</taxon>
        <taxon>Papilionoideae</taxon>
        <taxon>50 kb inversion clade</taxon>
        <taxon>NPAAA clade</taxon>
        <taxon>Hologalegina</taxon>
        <taxon>robinioid clade</taxon>
        <taxon>Loteae</taxon>
        <taxon>Lotus</taxon>
    </lineage>
</organism>
<accession>I3T3S0</accession>
<dbReference type="AlphaFoldDB" id="I3T3S0"/>
<evidence type="ECO:0000313" key="1">
    <source>
        <dbReference type="EMBL" id="AFK47162.1"/>
    </source>
</evidence>
<protein>
    <submittedName>
        <fullName evidence="1">Uncharacterized protein</fullName>
    </submittedName>
</protein>
<sequence length="67" mass="7323">MPFGNQRSSGGVFISLSELPRESSPQELMNCQNALPSATEWFIVKPMKTPSRSSVTCTASNGCDMPW</sequence>